<protein>
    <recommendedName>
        <fullName evidence="3">Lipoprotein</fullName>
    </recommendedName>
</protein>
<evidence type="ECO:0000313" key="1">
    <source>
        <dbReference type="EMBL" id="MFC6095799.1"/>
    </source>
</evidence>
<dbReference type="Proteomes" id="UP001596287">
    <property type="component" value="Unassembled WGS sequence"/>
</dbReference>
<evidence type="ECO:0008006" key="3">
    <source>
        <dbReference type="Google" id="ProtNLM"/>
    </source>
</evidence>
<gene>
    <name evidence="1" type="ORF">ACFPVY_04000</name>
</gene>
<evidence type="ECO:0000313" key="2">
    <source>
        <dbReference type="Proteomes" id="UP001596287"/>
    </source>
</evidence>
<dbReference type="EMBL" id="JBHSQB010000004">
    <property type="protein sequence ID" value="MFC6095799.1"/>
    <property type="molecule type" value="Genomic_DNA"/>
</dbReference>
<accession>A0ABW1PJP9</accession>
<organism evidence="1 2">
    <name type="scientific">Flavobacterium qiangtangense</name>
    <dbReference type="NCBI Taxonomy" id="1442595"/>
    <lineage>
        <taxon>Bacteria</taxon>
        <taxon>Pseudomonadati</taxon>
        <taxon>Bacteroidota</taxon>
        <taxon>Flavobacteriia</taxon>
        <taxon>Flavobacteriales</taxon>
        <taxon>Flavobacteriaceae</taxon>
        <taxon>Flavobacterium</taxon>
    </lineage>
</organism>
<proteinExistence type="predicted"/>
<keyword evidence="2" id="KW-1185">Reference proteome</keyword>
<dbReference type="RefSeq" id="WP_379790470.1">
    <property type="nucleotide sequence ID" value="NZ_JBHSQB010000004.1"/>
</dbReference>
<sequence length="191" mass="21638">MTKRYIIIFIVGVLFGLLFTCSRSSIPSEKTTTKIETKWKIKTTTDTISISYPEVRYVNRTLHTTSDTRTDIDSTYYDYTYQRSIYGQDNRFRIDVKVEGWGNIKNMDYTIIEADSTAYITETTTIEKTIVKNAGGLFLSGEYIRPISLNQATYRVNLDIVHGNVIIGGSAGYNSNTKQPEVGIKLGIKLN</sequence>
<comment type="caution">
    <text evidence="1">The sequence shown here is derived from an EMBL/GenBank/DDBJ whole genome shotgun (WGS) entry which is preliminary data.</text>
</comment>
<reference evidence="2" key="1">
    <citation type="journal article" date="2019" name="Int. J. Syst. Evol. Microbiol.">
        <title>The Global Catalogue of Microorganisms (GCM) 10K type strain sequencing project: providing services to taxonomists for standard genome sequencing and annotation.</title>
        <authorList>
            <consortium name="The Broad Institute Genomics Platform"/>
            <consortium name="The Broad Institute Genome Sequencing Center for Infectious Disease"/>
            <person name="Wu L."/>
            <person name="Ma J."/>
        </authorList>
    </citation>
    <scope>NUCLEOTIDE SEQUENCE [LARGE SCALE GENOMIC DNA]</scope>
    <source>
        <strain evidence="2">CCUG 49679</strain>
    </source>
</reference>
<name>A0ABW1PJP9_9FLAO</name>